<dbReference type="EMBL" id="BBVC01000074">
    <property type="protein sequence ID" value="GAO98653.1"/>
    <property type="molecule type" value="Genomic_DNA"/>
</dbReference>
<feature type="chain" id="PRO_5005512718" evidence="1">
    <location>
        <begin position="25"/>
        <end position="369"/>
    </location>
</feature>
<gene>
    <name evidence="2" type="ORF">Cva_01317</name>
</gene>
<protein>
    <submittedName>
        <fullName evidence="2">Uncharacterized protein</fullName>
    </submittedName>
</protein>
<comment type="caution">
    <text evidence="2">The sequence shown here is derived from an EMBL/GenBank/DDBJ whole genome shotgun (WGS) entry which is preliminary data.</text>
</comment>
<dbReference type="AlphaFoldDB" id="A0A0K8MEK1"/>
<evidence type="ECO:0000256" key="1">
    <source>
        <dbReference type="SAM" id="SignalP"/>
    </source>
</evidence>
<sequence precursor="true">MFSYTMKLILIFYSLYAFSSNLHASNDAEFDFFVRLQALNLKTKEEFDKKTSNKKFMTKYLDEAMMLVKHREQTGSLDTLPEQFVMQQFDRAMAYISAKKKPLLERILIDLEQSDPYIFNSMHPKSATDSAEENGINCILYNCTVMRMVALACLPDEDINFTIDDLNAPCLNFLKEERIKPTMMMVSSLFNLKNQLDLVKPMSMTLQLEDKRNRNYFYKLLVCLDLADIGTFSEDPYNYSFWNLFSPDDSVNILDFRPFIGTQTISYAMLNNLSLLGASLDPQISAHGRSEYKGPFGVWKHDGEHNVSWNTQRRKLEETGLYNIVMNVLMDIYDTGLAEKNEKEQKKIFDFLFILMHEDSPMRTIAKNL</sequence>
<evidence type="ECO:0000313" key="3">
    <source>
        <dbReference type="Proteomes" id="UP000036771"/>
    </source>
</evidence>
<feature type="signal peptide" evidence="1">
    <location>
        <begin position="1"/>
        <end position="24"/>
    </location>
</feature>
<dbReference type="Proteomes" id="UP000036771">
    <property type="component" value="Unassembled WGS sequence"/>
</dbReference>
<keyword evidence="3" id="KW-1185">Reference proteome</keyword>
<name>A0A0K8MEK1_9PROT</name>
<evidence type="ECO:0000313" key="2">
    <source>
        <dbReference type="EMBL" id="GAO98653.1"/>
    </source>
</evidence>
<organism evidence="2 3">
    <name type="scientific">Caedimonas varicaedens</name>
    <dbReference type="NCBI Taxonomy" id="1629334"/>
    <lineage>
        <taxon>Bacteria</taxon>
        <taxon>Pseudomonadati</taxon>
        <taxon>Pseudomonadota</taxon>
        <taxon>Alphaproteobacteria</taxon>
        <taxon>Holosporales</taxon>
        <taxon>Caedimonadaceae</taxon>
        <taxon>Caedimonas</taxon>
    </lineage>
</organism>
<proteinExistence type="predicted"/>
<reference evidence="2 3" key="1">
    <citation type="submission" date="2015-03" db="EMBL/GenBank/DDBJ databases">
        <title>Caedibacter varicaedens, whole genome shotgun sequence.</title>
        <authorList>
            <person name="Suzuki H."/>
            <person name="Dapper A.L."/>
            <person name="Gibson A.K."/>
            <person name="Jackson C."/>
            <person name="Lee H."/>
            <person name="Pejaver V.R."/>
            <person name="Doak T."/>
            <person name="Lynch M."/>
        </authorList>
    </citation>
    <scope>NUCLEOTIDE SEQUENCE [LARGE SCALE GENOMIC DNA]</scope>
</reference>
<keyword evidence="1" id="KW-0732">Signal</keyword>
<accession>A0A0K8MEK1</accession>